<comment type="caution">
    <text evidence="7">The sequence shown here is derived from an EMBL/GenBank/DDBJ whole genome shotgun (WGS) entry which is preliminary data.</text>
</comment>
<evidence type="ECO:0000259" key="6">
    <source>
        <dbReference type="SMART" id="SM00642"/>
    </source>
</evidence>
<dbReference type="InterPro" id="IPR006311">
    <property type="entry name" value="TAT_signal"/>
</dbReference>
<dbReference type="PROSITE" id="PS51318">
    <property type="entry name" value="TAT"/>
    <property type="match status" value="1"/>
</dbReference>
<evidence type="ECO:0000313" key="8">
    <source>
        <dbReference type="Proteomes" id="UP001595925"/>
    </source>
</evidence>
<evidence type="ECO:0000313" key="7">
    <source>
        <dbReference type="EMBL" id="MFC4989130.1"/>
    </source>
</evidence>
<dbReference type="SUPFAM" id="SSF51445">
    <property type="entry name" value="(Trans)glycosidases"/>
    <property type="match status" value="1"/>
</dbReference>
<sequence length="768" mass="83018">MLDNDSHDIGRRTVLRGVGALGGLSLAGVSIGSRNARALSEPPAGEGVLLQVFHRKWTTIEERIPEIAGSGFDAIWIQQPAASKLGWEDLSYDGKIGFYDEVGPYGHRDPHPPIGYQPVDLRNFDSALGTEAELERLIGTAHDHGIEVIVDVVLNHMAAPDGPDGTVEWPQFDTDEHFHDNGTLGDDCELEGEAADYECDLLGLPSLDVSHPDVQAAHEAYIERIAGLGADGLRYDAAAHVWPWYFAEHVNPLADDLGLWRVAEVWEESDVEGLVEWADTGMTVFDFPLYSAIADAFDGGSLADLSRSVAPGVAHRDPDAAVTFVQNHDAIGPGVEPTDDAATVPEGRAVELAEAFVLAYAGRPKIYRSGPEEYHELADDDLATLVGIADEHAEGYVVDRAVSEDYYVFERDGSLLAGINTGEEPASVTVDTAWRGTDLSDATGTGDLVAVGADGEATIEIPARGYVMYVADCPPTEPTVSFRSLEYAAEGGETATIDAVVRAGREDLYDDLTVSLSGETVASERVCLGARESMTVTFEVDTDRDEGEYELIGSTPDDADVSTLIVREDEVITLRIEAPTAPDESVYFTGSSEELTDWGEGIEGNHIEGEIWEVTLEDSDTFAWKTRRGPEGEGGDVWEGGENHSAADRSPDHQGWEDGFDGGDGGGSEDEGEDEDGDGEITLRTTVEIKDGESVYFTGSPESLTEWGGGVEATRTEDEVWAVTIDDPGTFEWKTRRGPEGEDGDVWEAGENHDEDDRHPDHQGWEDE</sequence>
<feature type="compositionally biased region" description="Basic and acidic residues" evidence="5">
    <location>
        <begin position="750"/>
        <end position="768"/>
    </location>
</feature>
<keyword evidence="2 7" id="KW-0378">Hydrolase</keyword>
<feature type="domain" description="Glycosyl hydrolase family 13 catalytic" evidence="6">
    <location>
        <begin position="47"/>
        <end position="411"/>
    </location>
</feature>
<feature type="region of interest" description="Disordered" evidence="5">
    <location>
        <begin position="697"/>
        <end position="716"/>
    </location>
</feature>
<feature type="region of interest" description="Disordered" evidence="5">
    <location>
        <begin position="726"/>
        <end position="768"/>
    </location>
</feature>
<dbReference type="PRINTS" id="PR00110">
    <property type="entry name" value="ALPHAAMYLASE"/>
</dbReference>
<protein>
    <submittedName>
        <fullName evidence="7">Alpha-amylase family glycosyl hydrolase</fullName>
    </submittedName>
</protein>
<evidence type="ECO:0000256" key="3">
    <source>
        <dbReference type="ARBA" id="ARBA00023277"/>
    </source>
</evidence>
<dbReference type="InterPro" id="IPR013784">
    <property type="entry name" value="Carb-bd-like_fold"/>
</dbReference>
<accession>A0ABD5QHS3</accession>
<dbReference type="PANTHER" id="PTHR43447">
    <property type="entry name" value="ALPHA-AMYLASE"/>
    <property type="match status" value="1"/>
</dbReference>
<dbReference type="InterPro" id="IPR013783">
    <property type="entry name" value="Ig-like_fold"/>
</dbReference>
<evidence type="ECO:0000256" key="5">
    <source>
        <dbReference type="SAM" id="MobiDB-lite"/>
    </source>
</evidence>
<name>A0ABD5QHS3_9EURY</name>
<dbReference type="Pfam" id="PF00128">
    <property type="entry name" value="Alpha-amylase"/>
    <property type="match status" value="1"/>
</dbReference>
<dbReference type="InterPro" id="IPR017853">
    <property type="entry name" value="GH"/>
</dbReference>
<reference evidence="7 8" key="1">
    <citation type="journal article" date="2019" name="Int. J. Syst. Evol. Microbiol.">
        <title>The Global Catalogue of Microorganisms (GCM) 10K type strain sequencing project: providing services to taxonomists for standard genome sequencing and annotation.</title>
        <authorList>
            <consortium name="The Broad Institute Genomics Platform"/>
            <consortium name="The Broad Institute Genome Sequencing Center for Infectious Disease"/>
            <person name="Wu L."/>
            <person name="Ma J."/>
        </authorList>
    </citation>
    <scope>NUCLEOTIDE SEQUENCE [LARGE SCALE GENOMIC DNA]</scope>
    <source>
        <strain evidence="7 8">CGMCC 1.15824</strain>
    </source>
</reference>
<feature type="compositionally biased region" description="Acidic residues" evidence="5">
    <location>
        <begin position="667"/>
        <end position="679"/>
    </location>
</feature>
<feature type="region of interest" description="Disordered" evidence="5">
    <location>
        <begin position="625"/>
        <end position="685"/>
    </location>
</feature>
<organism evidence="7 8">
    <name type="scientific">Saliphagus infecundisoli</name>
    <dbReference type="NCBI Taxonomy" id="1849069"/>
    <lineage>
        <taxon>Archaea</taxon>
        <taxon>Methanobacteriati</taxon>
        <taxon>Methanobacteriota</taxon>
        <taxon>Stenosarchaea group</taxon>
        <taxon>Halobacteria</taxon>
        <taxon>Halobacteriales</taxon>
        <taxon>Natrialbaceae</taxon>
        <taxon>Saliphagus</taxon>
    </lineage>
</organism>
<dbReference type="SUPFAM" id="SSF49452">
    <property type="entry name" value="Starch-binding domain-like"/>
    <property type="match status" value="2"/>
</dbReference>
<dbReference type="RefSeq" id="WP_224829028.1">
    <property type="nucleotide sequence ID" value="NZ_JAIVEF010000014.1"/>
</dbReference>
<evidence type="ECO:0000256" key="2">
    <source>
        <dbReference type="ARBA" id="ARBA00022801"/>
    </source>
</evidence>
<keyword evidence="8" id="KW-1185">Reference proteome</keyword>
<dbReference type="Proteomes" id="UP001595925">
    <property type="component" value="Unassembled WGS sequence"/>
</dbReference>
<dbReference type="Gene3D" id="2.60.40.10">
    <property type="entry name" value="Immunoglobulins"/>
    <property type="match status" value="1"/>
</dbReference>
<evidence type="ECO:0000256" key="1">
    <source>
        <dbReference type="ARBA" id="ARBA00008061"/>
    </source>
</evidence>
<evidence type="ECO:0000256" key="4">
    <source>
        <dbReference type="ARBA" id="ARBA00023295"/>
    </source>
</evidence>
<dbReference type="EMBL" id="JBHSJG010000040">
    <property type="protein sequence ID" value="MFC4989130.1"/>
    <property type="molecule type" value="Genomic_DNA"/>
</dbReference>
<dbReference type="Gene3D" id="3.20.20.80">
    <property type="entry name" value="Glycosidases"/>
    <property type="match status" value="1"/>
</dbReference>
<dbReference type="InterPro" id="IPR006047">
    <property type="entry name" value="GH13_cat_dom"/>
</dbReference>
<dbReference type="SMART" id="SM00642">
    <property type="entry name" value="Aamy"/>
    <property type="match status" value="1"/>
</dbReference>
<dbReference type="InterPro" id="IPR006046">
    <property type="entry name" value="Alpha_amylase"/>
</dbReference>
<comment type="similarity">
    <text evidence="1">Belongs to the glycosyl hydrolase 13 family.</text>
</comment>
<feature type="compositionally biased region" description="Basic and acidic residues" evidence="5">
    <location>
        <begin position="641"/>
        <end position="656"/>
    </location>
</feature>
<keyword evidence="4" id="KW-0326">Glycosidase</keyword>
<dbReference type="GO" id="GO:0016798">
    <property type="term" value="F:hydrolase activity, acting on glycosyl bonds"/>
    <property type="evidence" value="ECO:0007669"/>
    <property type="project" value="UniProtKB-KW"/>
</dbReference>
<gene>
    <name evidence="7" type="ORF">ACFPFO_15410</name>
</gene>
<keyword evidence="3" id="KW-0119">Carbohydrate metabolism</keyword>
<proteinExistence type="inferred from homology"/>
<dbReference type="AlphaFoldDB" id="A0ABD5QHS3"/>